<dbReference type="CDD" id="cd13220">
    <property type="entry name" value="PH-GRAM_GRAMDC"/>
    <property type="match status" value="1"/>
</dbReference>
<dbReference type="GO" id="GO:0120015">
    <property type="term" value="F:sterol transfer activity"/>
    <property type="evidence" value="ECO:0007669"/>
    <property type="project" value="TreeGrafter"/>
</dbReference>
<feature type="compositionally biased region" description="Basic and acidic residues" evidence="8">
    <location>
        <begin position="149"/>
        <end position="160"/>
    </location>
</feature>
<dbReference type="Pfam" id="PF16016">
    <property type="entry name" value="VASt"/>
    <property type="match status" value="2"/>
</dbReference>
<keyword evidence="12" id="KW-1185">Reference proteome</keyword>
<dbReference type="InterPro" id="IPR031968">
    <property type="entry name" value="VASt"/>
</dbReference>
<feature type="compositionally biased region" description="Basic residues" evidence="8">
    <location>
        <begin position="36"/>
        <end position="45"/>
    </location>
</feature>
<comment type="subcellular location">
    <subcellularLocation>
        <location evidence="6">Endomembrane system</location>
        <topology evidence="6">Single-pass membrane protein</topology>
    </subcellularLocation>
    <subcellularLocation>
        <location evidence="1">Endoplasmic reticulum membrane</location>
    </subcellularLocation>
</comment>
<evidence type="ECO:0000256" key="3">
    <source>
        <dbReference type="ARBA" id="ARBA00022692"/>
    </source>
</evidence>
<evidence type="ECO:0000256" key="4">
    <source>
        <dbReference type="ARBA" id="ARBA00022989"/>
    </source>
</evidence>
<feature type="region of interest" description="Disordered" evidence="8">
    <location>
        <begin position="370"/>
        <end position="389"/>
    </location>
</feature>
<evidence type="ECO:0000256" key="9">
    <source>
        <dbReference type="SAM" id="Phobius"/>
    </source>
</evidence>
<feature type="compositionally biased region" description="Polar residues" evidence="8">
    <location>
        <begin position="514"/>
        <end position="536"/>
    </location>
</feature>
<dbReference type="Proteomes" id="UP000644660">
    <property type="component" value="Unassembled WGS sequence"/>
</dbReference>
<dbReference type="GO" id="GO:0032541">
    <property type="term" value="C:cortical endoplasmic reticulum"/>
    <property type="evidence" value="ECO:0007669"/>
    <property type="project" value="TreeGrafter"/>
</dbReference>
<feature type="region of interest" description="Disordered" evidence="8">
    <location>
        <begin position="121"/>
        <end position="160"/>
    </location>
</feature>
<name>A0A8H2VE39_9SACH</name>
<feature type="compositionally biased region" description="Low complexity" evidence="8">
    <location>
        <begin position="491"/>
        <end position="509"/>
    </location>
</feature>
<protein>
    <recommendedName>
        <fullName evidence="10">VASt domain-containing protein</fullName>
    </recommendedName>
</protein>
<comment type="similarity">
    <text evidence="2">Belongs to the YSP2 family.</text>
</comment>
<keyword evidence="3 9" id="KW-0812">Transmembrane</keyword>
<dbReference type="GO" id="GO:0005789">
    <property type="term" value="C:endoplasmic reticulum membrane"/>
    <property type="evidence" value="ECO:0007669"/>
    <property type="project" value="UniProtKB-SubCell"/>
</dbReference>
<dbReference type="GO" id="GO:0140268">
    <property type="term" value="C:endoplasmic reticulum-plasma membrane contact site"/>
    <property type="evidence" value="ECO:0007669"/>
    <property type="project" value="TreeGrafter"/>
</dbReference>
<dbReference type="Pfam" id="PF02893">
    <property type="entry name" value="GRAM"/>
    <property type="match status" value="1"/>
</dbReference>
<organism evidence="11 12">
    <name type="scientific">Maudiozyma barnettii</name>
    <dbReference type="NCBI Taxonomy" id="61262"/>
    <lineage>
        <taxon>Eukaryota</taxon>
        <taxon>Fungi</taxon>
        <taxon>Dikarya</taxon>
        <taxon>Ascomycota</taxon>
        <taxon>Saccharomycotina</taxon>
        <taxon>Saccharomycetes</taxon>
        <taxon>Saccharomycetales</taxon>
        <taxon>Saccharomycetaceae</taxon>
        <taxon>Maudiozyma</taxon>
    </lineage>
</organism>
<dbReference type="EMBL" id="CAEFZW010000003">
    <property type="protein sequence ID" value="CAB4253795.1"/>
    <property type="molecule type" value="Genomic_DNA"/>
</dbReference>
<feature type="compositionally biased region" description="Basic and acidic residues" evidence="8">
    <location>
        <begin position="584"/>
        <end position="594"/>
    </location>
</feature>
<evidence type="ECO:0000256" key="6">
    <source>
        <dbReference type="ARBA" id="ARBA00037847"/>
    </source>
</evidence>
<dbReference type="GO" id="GO:0032366">
    <property type="term" value="P:intracellular sterol transport"/>
    <property type="evidence" value="ECO:0007669"/>
    <property type="project" value="TreeGrafter"/>
</dbReference>
<feature type="compositionally biased region" description="Low complexity" evidence="8">
    <location>
        <begin position="370"/>
        <end position="385"/>
    </location>
</feature>
<evidence type="ECO:0000256" key="5">
    <source>
        <dbReference type="ARBA" id="ARBA00023136"/>
    </source>
</evidence>
<feature type="compositionally biased region" description="Basic and acidic residues" evidence="8">
    <location>
        <begin position="227"/>
        <end position="237"/>
    </location>
</feature>
<comment type="caution">
    <text evidence="11">The sequence shown here is derived from an EMBL/GenBank/DDBJ whole genome shotgun (WGS) entry which is preliminary data.</text>
</comment>
<evidence type="ECO:0000259" key="10">
    <source>
        <dbReference type="PROSITE" id="PS51778"/>
    </source>
</evidence>
<keyword evidence="5 9" id="KW-0472">Membrane</keyword>
<feature type="region of interest" description="Disordered" evidence="8">
    <location>
        <begin position="491"/>
        <end position="620"/>
    </location>
</feature>
<dbReference type="InterPro" id="IPR011993">
    <property type="entry name" value="PH-like_dom_sf"/>
</dbReference>
<feature type="compositionally biased region" description="Low complexity" evidence="8">
    <location>
        <begin position="137"/>
        <end position="148"/>
    </location>
</feature>
<feature type="region of interest" description="Disordered" evidence="8">
    <location>
        <begin position="208"/>
        <end position="251"/>
    </location>
</feature>
<feature type="compositionally biased region" description="Polar residues" evidence="8">
    <location>
        <begin position="289"/>
        <end position="325"/>
    </location>
</feature>
<dbReference type="InterPro" id="IPR051482">
    <property type="entry name" value="Cholesterol_transport"/>
</dbReference>
<keyword evidence="7" id="KW-0175">Coiled coil</keyword>
<proteinExistence type="inferred from homology"/>
<dbReference type="PROSITE" id="PS51778">
    <property type="entry name" value="VAST"/>
    <property type="match status" value="2"/>
</dbReference>
<dbReference type="GO" id="GO:0005739">
    <property type="term" value="C:mitochondrion"/>
    <property type="evidence" value="ECO:0007669"/>
    <property type="project" value="TreeGrafter"/>
</dbReference>
<evidence type="ECO:0000256" key="8">
    <source>
        <dbReference type="SAM" id="MobiDB-lite"/>
    </source>
</evidence>
<evidence type="ECO:0000256" key="7">
    <source>
        <dbReference type="SAM" id="Coils"/>
    </source>
</evidence>
<evidence type="ECO:0000313" key="11">
    <source>
        <dbReference type="EMBL" id="CAB4253795.1"/>
    </source>
</evidence>
<gene>
    <name evidence="11" type="ORF">KABA2_03S05588</name>
</gene>
<feature type="compositionally biased region" description="Low complexity" evidence="8">
    <location>
        <begin position="238"/>
        <end position="250"/>
    </location>
</feature>
<dbReference type="OrthoDB" id="2162691at2759"/>
<sequence>MSSKNRSISDSSFFKKLKLSNIIHSKNNSSNNNNHNNKHKQKKRDLKQNSLPNRRKSRKYESVDALIRPSISLRRSGKGHHEIAKRRISAEFINNDGEFSYAPSKRTSQFELPDIVSVKSNRTKRTRSLREDEEDFNNNNTDTINTNNNKDDISSKGSSAEKDLDFSFAPRRSLHGATGNGMKRINTAHGFFNIPVTIENHNEKNPDIYLRNKKTNNSLPDFYTNKSKSESKLEQHTTTDQTNNNENNSNDGIFGTLLSFAHSAMNHIPRISIEEPNNNNGNNSRNITDRSNSPEILALMNNTTSNRNSNEPINPRNSKLVGQSNSKEDSPSNDTGINDTVIHNPANKSAPPINRSTSFLKHLDYLLSASNQNNSNSNNESSRNSTEVPRNHIHLSPINDATNILSNNLLSPPTHNKFRLTTPASTESRFSVNSNEESANNAPLNEDIVNKVKFEPLKNIPPAISSLGKGNLTLDAFDSNPNIEDTITSNINITNSQNNESQERTNNNNHNRDGSFNSPVLMSPNDSHNNTENQPVTFEGLDKTNVRNSSYVNLTKQESLEEMLKKSRARSKTLPAHEANVQQDGDKNNKEKRNSRYSSVSNDEAMNGTTNPRKSRTLSRNFLNRRSFSPNINMKVPIPGISLRNSINRYRNSNEILDQPRPRTSTNLSGSLTPVMGINDDNYRELEGIEYVNEKRNTDFHNLFKDVGLNPNEKLIIDHSCALSRDILLQGRMYISDQHLCFYSNILGWVSTVIIPFNEIVQIEKKTTAGIFPNGIVIDTLHTKYIFASFISRDATFDLITDVWNQIILGKRHIRDNDDDFDSELLSTYSSNGNLSQGSEFYDDDNDSDLHDTDMTSSDDIDDDIFADISGPKATKSSFSSKLGPVKHASTTANYSPAENEKLVGETVVKGSLGKVAAILFGDDVAPYEQILKAQKNYELSNIPPLIESKSRDYSYVKPLNAGFGPNKTKCLINDKIVHYDLNDYIQVIQSSKTPDVPSGNAFIVKNNTILTWDKNNYTKVTVYFSTEWTSKSWLKGAIEKGAYDGVVETTRVMNQEVEKMLKSDMFDNMADGKPTEKEKSEEIVEISTLPTAGPATHSPTTPPYNKEKTDVVVEESMNIPAPLGTVFELLYGNDTSYFLSILEKQNNFNISTIPKFTNNEREFNYIKKLNNSIGPKQTKCVVSEKIDHKDFNEYTLTTQIVRSPDVPYGNSFSVHSRIFLSWGASNSTNMMVVTNVVWTGKSLLKGTIEKGSIEGQRNGSHTVVAELKEIISNAGSTKKKTRKRTKTIKQASETKREISTTTNVPADIADNSSPSLISSLIDNFDLTSISGIVVALFTVIFLISLVIRWFRSGSGPSVVLVRPGRILIDGNEYNYVPNIKTLYEVYEDDIMNSKGNHYKGSDFVGNVVTNSESSIWDWLENRGDAVDRFNQLSYTTNDKNIDTEYQIKQKNIPDAKKLQESIKITEQQLKEMKHLLEKAENLN</sequence>
<dbReference type="PANTHER" id="PTHR23319:SF36">
    <property type="entry name" value="MEMBRANE-ANCHORED LIPID-BINDING PROTEIN LAM4-RELATED"/>
    <property type="match status" value="1"/>
</dbReference>
<dbReference type="PANTHER" id="PTHR23319">
    <property type="entry name" value="GRAM DOMAIN CONTAINING 1B, ISOFORM E"/>
    <property type="match status" value="1"/>
</dbReference>
<evidence type="ECO:0000256" key="1">
    <source>
        <dbReference type="ARBA" id="ARBA00004586"/>
    </source>
</evidence>
<dbReference type="GO" id="GO:0032934">
    <property type="term" value="F:sterol binding"/>
    <property type="evidence" value="ECO:0007669"/>
    <property type="project" value="TreeGrafter"/>
</dbReference>
<feature type="region of interest" description="Disordered" evidence="8">
    <location>
        <begin position="836"/>
        <end position="857"/>
    </location>
</feature>
<accession>A0A8H2VE39</accession>
<dbReference type="Gene3D" id="2.30.29.30">
    <property type="entry name" value="Pleckstrin-homology domain (PH domain)/Phosphotyrosine-binding domain (PTB)"/>
    <property type="match status" value="1"/>
</dbReference>
<reference evidence="11 12" key="1">
    <citation type="submission" date="2020-05" db="EMBL/GenBank/DDBJ databases">
        <authorList>
            <person name="Casaregola S."/>
            <person name="Devillers H."/>
            <person name="Grondin C."/>
        </authorList>
    </citation>
    <scope>NUCLEOTIDE SEQUENCE [LARGE SCALE GENOMIC DNA]</scope>
    <source>
        <strain evidence="11 12">CLIB 1767</strain>
    </source>
</reference>
<feature type="region of interest" description="Disordered" evidence="8">
    <location>
        <begin position="24"/>
        <end position="63"/>
    </location>
</feature>
<evidence type="ECO:0000313" key="12">
    <source>
        <dbReference type="Proteomes" id="UP000644660"/>
    </source>
</evidence>
<keyword evidence="4 9" id="KW-1133">Transmembrane helix</keyword>
<feature type="transmembrane region" description="Helical" evidence="9">
    <location>
        <begin position="1327"/>
        <end position="1348"/>
    </location>
</feature>
<dbReference type="GeneID" id="64856769"/>
<feature type="compositionally biased region" description="Polar residues" evidence="8">
    <location>
        <begin position="596"/>
        <end position="620"/>
    </location>
</feature>
<dbReference type="SMART" id="SM00568">
    <property type="entry name" value="GRAM"/>
    <property type="match status" value="1"/>
</dbReference>
<feature type="domain" description="VASt" evidence="10">
    <location>
        <begin position="1109"/>
        <end position="1276"/>
    </location>
</feature>
<feature type="domain" description="VASt" evidence="10">
    <location>
        <begin position="900"/>
        <end position="1066"/>
    </location>
</feature>
<feature type="compositionally biased region" description="Polar residues" evidence="8">
    <location>
        <begin position="546"/>
        <end position="557"/>
    </location>
</feature>
<feature type="compositionally biased region" description="Low complexity" evidence="8">
    <location>
        <begin position="277"/>
        <end position="286"/>
    </location>
</feature>
<feature type="compositionally biased region" description="Low complexity" evidence="8">
    <location>
        <begin position="24"/>
        <end position="35"/>
    </location>
</feature>
<feature type="region of interest" description="Disordered" evidence="8">
    <location>
        <begin position="271"/>
        <end position="355"/>
    </location>
</feature>
<dbReference type="RefSeq" id="XP_041405640.1">
    <property type="nucleotide sequence ID" value="XM_041549706.1"/>
</dbReference>
<evidence type="ECO:0000256" key="2">
    <source>
        <dbReference type="ARBA" id="ARBA00006582"/>
    </source>
</evidence>
<dbReference type="InterPro" id="IPR004182">
    <property type="entry name" value="GRAM"/>
</dbReference>
<dbReference type="GO" id="GO:0005886">
    <property type="term" value="C:plasma membrane"/>
    <property type="evidence" value="ECO:0007669"/>
    <property type="project" value="TreeGrafter"/>
</dbReference>
<feature type="coiled-coil region" evidence="7">
    <location>
        <begin position="1456"/>
        <end position="1483"/>
    </location>
</feature>